<dbReference type="AlphaFoldDB" id="A0A2V4MKP1"/>
<dbReference type="OrthoDB" id="6140227at2"/>
<proteinExistence type="predicted"/>
<keyword evidence="2" id="KW-1185">Reference proteome</keyword>
<sequence length="374" mass="42312">MTQDHVALTDGFAARRYFAKFEAITAHMGRVAAQMRAEGRLNDIDVDILGRYQVALGFTFKALALKYLLTGKASERFLTAMSFDAVESGFPVAAELLVMANDAMQAERHLAQAPSAERLKQDMVQKITTDFETPVKLQYALSQRLYYEELAKGGLFWARNDPEAIWVENTGEGRDLRRRYVLHWAVYDSQYNLPTVYIMEVEDTGKYALARDQRRWPEVQAHLMGQALGGLKLVTIAAGFDQSFDDLHPKRLRRFHLGPMYSHAFTRQSGPIADVLATAKSPVGQDWAMAWTLEELLSEKVREERAGWLSTVEREVYALDPFSGRGADTGATSTERMIILPERPYQVLEEMRPAGFNSIRKFVVSPQGRVLSYT</sequence>
<comment type="caution">
    <text evidence="1">The sequence shown here is derived from an EMBL/GenBank/DDBJ whole genome shotgun (WGS) entry which is preliminary data.</text>
</comment>
<evidence type="ECO:0000313" key="1">
    <source>
        <dbReference type="EMBL" id="PYC47205.1"/>
    </source>
</evidence>
<protein>
    <submittedName>
        <fullName evidence="1">Uncharacterized protein</fullName>
    </submittedName>
</protein>
<organism evidence="1 2">
    <name type="scientific">Litorivita pollutaquae</name>
    <dbReference type="NCBI Taxonomy" id="2200892"/>
    <lineage>
        <taxon>Bacteria</taxon>
        <taxon>Pseudomonadati</taxon>
        <taxon>Pseudomonadota</taxon>
        <taxon>Alphaproteobacteria</taxon>
        <taxon>Rhodobacterales</taxon>
        <taxon>Paracoccaceae</taxon>
        <taxon>Litorivita</taxon>
    </lineage>
</organism>
<dbReference type="EMBL" id="QFVT01000007">
    <property type="protein sequence ID" value="PYC47205.1"/>
    <property type="molecule type" value="Genomic_DNA"/>
</dbReference>
<accession>A0A2V4MKP1</accession>
<evidence type="ECO:0000313" key="2">
    <source>
        <dbReference type="Proteomes" id="UP000248012"/>
    </source>
</evidence>
<reference evidence="1 2" key="1">
    <citation type="submission" date="2018-05" db="EMBL/GenBank/DDBJ databases">
        <title>Oceanovita maritima gen. nov., sp. nov., a marine bacterium in the family Rhodobacteraceae isolated from surface seawater of Lundu port Xiamen, China.</title>
        <authorList>
            <person name="Hetharua B.H."/>
            <person name="Min D."/>
            <person name="Liao H."/>
            <person name="Tian Y."/>
        </authorList>
    </citation>
    <scope>NUCLEOTIDE SEQUENCE [LARGE SCALE GENOMIC DNA]</scope>
    <source>
        <strain evidence="1 2">FSX-11</strain>
    </source>
</reference>
<name>A0A2V4MKP1_9RHOB</name>
<gene>
    <name evidence="1" type="ORF">DI396_11665</name>
</gene>
<dbReference type="Proteomes" id="UP000248012">
    <property type="component" value="Unassembled WGS sequence"/>
</dbReference>